<dbReference type="InterPro" id="IPR029061">
    <property type="entry name" value="THDP-binding"/>
</dbReference>
<dbReference type="NCBIfam" id="TIGR03297">
    <property type="entry name" value="Ppyr-DeCO2ase"/>
    <property type="match status" value="1"/>
</dbReference>
<evidence type="ECO:0000256" key="3">
    <source>
        <dbReference type="ARBA" id="ARBA00023239"/>
    </source>
</evidence>
<dbReference type="AlphaFoldDB" id="A0A4P6M6Z0"/>
<dbReference type="InterPro" id="IPR017684">
    <property type="entry name" value="Phosphono-pyrv_decarboxylase"/>
</dbReference>
<dbReference type="PANTHER" id="PTHR42818:SF1">
    <property type="entry name" value="SULFOPYRUVATE DECARBOXYLASE"/>
    <property type="match status" value="1"/>
</dbReference>
<keyword evidence="3 6" id="KW-0456">Lyase</keyword>
<dbReference type="KEGG" id="bpro:PMF13cell1_05127"/>
<organism evidence="6 7">
    <name type="scientific">Blautia producta</name>
    <dbReference type="NCBI Taxonomy" id="33035"/>
    <lineage>
        <taxon>Bacteria</taxon>
        <taxon>Bacillati</taxon>
        <taxon>Bacillota</taxon>
        <taxon>Clostridia</taxon>
        <taxon>Lachnospirales</taxon>
        <taxon>Lachnospiraceae</taxon>
        <taxon>Blautia</taxon>
    </lineage>
</organism>
<proteinExistence type="predicted"/>
<dbReference type="GO" id="GO:0033980">
    <property type="term" value="F:phosphonopyruvate decarboxylase activity"/>
    <property type="evidence" value="ECO:0007669"/>
    <property type="project" value="InterPro"/>
</dbReference>
<dbReference type="Pfam" id="PF02776">
    <property type="entry name" value="TPP_enzyme_N"/>
    <property type="match status" value="1"/>
</dbReference>
<name>A0A4P6M6Z0_9FIRM</name>
<sequence>MIDQERFLNVLRTAGVEFFTGVPDSYLNGFCNCLMKNVAAERHMIAANEGNAVGIAAGYYFSTDTVPLVYMQNSGLGNALNPLLSLVDKNVYSVPMILLIGWRGEPGSGDWPQHQTQGEVTLKILDMLGIPYVIAQDEDDSLEEQVRECVENAKREKRPVAIVGRKGVFAGGKKPNITDTEYPLYREEAIEIILDTLPKNTIYTATTGRASRELYFLRERRKEGHQNDFLNVGSMGHASSVALGIAAANKKRLVVCLDGDAAAMMHMGAFTMASKTDVPNLLHIILNNGVHESVGGQPSAGYRVDFTKIAQGSGYKTVEGPVGSREALREALGILEHGQQAALIDVRIRKGLKGELPPLKISHEKLIRELMDELSKGNNR</sequence>
<keyword evidence="1" id="KW-0210">Decarboxylase</keyword>
<evidence type="ECO:0000259" key="4">
    <source>
        <dbReference type="Pfam" id="PF02775"/>
    </source>
</evidence>
<evidence type="ECO:0000259" key="5">
    <source>
        <dbReference type="Pfam" id="PF02776"/>
    </source>
</evidence>
<accession>A0A4P6M6Z0</accession>
<dbReference type="InterPro" id="IPR011766">
    <property type="entry name" value="TPP_enzyme_TPP-bd"/>
</dbReference>
<dbReference type="InterPro" id="IPR012001">
    <property type="entry name" value="Thiamin_PyroP_enz_TPP-bd_dom"/>
</dbReference>
<dbReference type="CDD" id="cd07035">
    <property type="entry name" value="TPP_PYR_POX_like"/>
    <property type="match status" value="1"/>
</dbReference>
<evidence type="ECO:0000256" key="1">
    <source>
        <dbReference type="ARBA" id="ARBA00022793"/>
    </source>
</evidence>
<dbReference type="RefSeq" id="WP_130182571.1">
    <property type="nucleotide sequence ID" value="NZ_CP035945.1"/>
</dbReference>
<evidence type="ECO:0000256" key="2">
    <source>
        <dbReference type="ARBA" id="ARBA00023052"/>
    </source>
</evidence>
<dbReference type="Pfam" id="PF02775">
    <property type="entry name" value="TPP_enzyme_C"/>
    <property type="match status" value="1"/>
</dbReference>
<dbReference type="GO" id="GO:0032923">
    <property type="term" value="P:organic phosphonate biosynthetic process"/>
    <property type="evidence" value="ECO:0007669"/>
    <property type="project" value="InterPro"/>
</dbReference>
<dbReference type="Gene3D" id="3.40.50.970">
    <property type="match status" value="2"/>
</dbReference>
<gene>
    <name evidence="6" type="primary">mdlC</name>
    <name evidence="6" type="ORF">PMF13cell1_05127</name>
</gene>
<evidence type="ECO:0000313" key="6">
    <source>
        <dbReference type="EMBL" id="QBE99550.1"/>
    </source>
</evidence>
<dbReference type="GO" id="GO:0030976">
    <property type="term" value="F:thiamine pyrophosphate binding"/>
    <property type="evidence" value="ECO:0007669"/>
    <property type="project" value="InterPro"/>
</dbReference>
<evidence type="ECO:0000313" key="7">
    <source>
        <dbReference type="Proteomes" id="UP000289794"/>
    </source>
</evidence>
<dbReference type="EMBL" id="CP035945">
    <property type="protein sequence ID" value="QBE99550.1"/>
    <property type="molecule type" value="Genomic_DNA"/>
</dbReference>
<feature type="domain" description="Thiamine pyrophosphate enzyme N-terminal TPP-binding" evidence="5">
    <location>
        <begin position="6"/>
        <end position="120"/>
    </location>
</feature>
<dbReference type="Proteomes" id="UP000289794">
    <property type="component" value="Chromosome"/>
</dbReference>
<reference evidence="6 7" key="1">
    <citation type="submission" date="2019-01" db="EMBL/GenBank/DDBJ databases">
        <title>PMF-metabolizing Aryl O-demethylase.</title>
        <authorList>
            <person name="Kim M."/>
        </authorList>
    </citation>
    <scope>NUCLEOTIDE SEQUENCE [LARGE SCALE GENOMIC DNA]</scope>
    <source>
        <strain evidence="6 7">PMF1</strain>
    </source>
</reference>
<keyword evidence="2" id="KW-0786">Thiamine pyrophosphate</keyword>
<dbReference type="InterPro" id="IPR051818">
    <property type="entry name" value="TPP_dependent_decarboxylase"/>
</dbReference>
<dbReference type="GO" id="GO:0050695">
    <property type="term" value="F:benzoylformate decarboxylase activity"/>
    <property type="evidence" value="ECO:0007669"/>
    <property type="project" value="UniProtKB-EC"/>
</dbReference>
<feature type="domain" description="Thiamine pyrophosphate enzyme TPP-binding" evidence="4">
    <location>
        <begin position="229"/>
        <end position="346"/>
    </location>
</feature>
<dbReference type="EC" id="4.1.1.7" evidence="6"/>
<protein>
    <submittedName>
        <fullName evidence="6">Benzoylformate decarboxylase</fullName>
        <ecNumber evidence="6">4.1.1.7</ecNumber>
    </submittedName>
</protein>
<dbReference type="PANTHER" id="PTHR42818">
    <property type="entry name" value="SULFOPYRUVATE DECARBOXYLASE SUBUNIT ALPHA"/>
    <property type="match status" value="1"/>
</dbReference>
<dbReference type="SUPFAM" id="SSF52518">
    <property type="entry name" value="Thiamin diphosphate-binding fold (THDP-binding)"/>
    <property type="match status" value="2"/>
</dbReference>